<organism evidence="2 3">
    <name type="scientific">Sapientia aquatica</name>
    <dbReference type="NCBI Taxonomy" id="1549640"/>
    <lineage>
        <taxon>Bacteria</taxon>
        <taxon>Pseudomonadati</taxon>
        <taxon>Pseudomonadota</taxon>
        <taxon>Betaproteobacteria</taxon>
        <taxon>Burkholderiales</taxon>
        <taxon>Oxalobacteraceae</taxon>
        <taxon>Sapientia</taxon>
    </lineage>
</organism>
<keyword evidence="1" id="KW-0812">Transmembrane</keyword>
<evidence type="ECO:0000313" key="2">
    <source>
        <dbReference type="EMBL" id="TDK67089.1"/>
    </source>
</evidence>
<dbReference type="EMBL" id="SMYL01000002">
    <property type="protein sequence ID" value="TDK67089.1"/>
    <property type="molecule type" value="Genomic_DNA"/>
</dbReference>
<comment type="caution">
    <text evidence="2">The sequence shown here is derived from an EMBL/GenBank/DDBJ whole genome shotgun (WGS) entry which is preliminary data.</text>
</comment>
<keyword evidence="1" id="KW-1133">Transmembrane helix</keyword>
<evidence type="ECO:0000313" key="3">
    <source>
        <dbReference type="Proteomes" id="UP000294829"/>
    </source>
</evidence>
<evidence type="ECO:0000256" key="1">
    <source>
        <dbReference type="SAM" id="Phobius"/>
    </source>
</evidence>
<name>A0A4R5W2Z4_9BURK</name>
<proteinExistence type="predicted"/>
<dbReference type="AlphaFoldDB" id="A0A4R5W2Z4"/>
<accession>A0A4R5W2Z4</accession>
<sequence>MFDLKQLEPNANNSAYYLIVFALLMLFASIWVGLNDPSNAIALYICLTGCLLGFSLVLWQLYQQKKSRVATQAGASSAAPDAPLVIHGGPMSETTANSTANSTANVTANSEFKEPVPMKSKPLGIEPKDTLPLVEQESPNAKTMAIVEPPVDLVALKKVVGQTQRPSEPLTTPTDVALAEINMPSSLAGESKMRSLMQSSLGDILVTGLLNNPDNVARIISKAIEDAKVAG</sequence>
<feature type="transmembrane region" description="Helical" evidence="1">
    <location>
        <begin position="15"/>
        <end position="34"/>
    </location>
</feature>
<dbReference type="RefSeq" id="WP_133325989.1">
    <property type="nucleotide sequence ID" value="NZ_SMYL01000002.1"/>
</dbReference>
<dbReference type="Proteomes" id="UP000294829">
    <property type="component" value="Unassembled WGS sequence"/>
</dbReference>
<protein>
    <submittedName>
        <fullName evidence="2">Uncharacterized protein</fullName>
    </submittedName>
</protein>
<gene>
    <name evidence="2" type="ORF">E2I14_04790</name>
</gene>
<feature type="transmembrane region" description="Helical" evidence="1">
    <location>
        <begin position="41"/>
        <end position="62"/>
    </location>
</feature>
<keyword evidence="3" id="KW-1185">Reference proteome</keyword>
<reference evidence="2 3" key="1">
    <citation type="submission" date="2019-03" db="EMBL/GenBank/DDBJ databases">
        <title>Sapientia aquatica gen. nov., sp. nov., isolated from a crater lake.</title>
        <authorList>
            <person name="Felfoldi T."/>
            <person name="Szabo A."/>
            <person name="Toth E."/>
            <person name="Schumann P."/>
            <person name="Keki Z."/>
            <person name="Marialigeti K."/>
            <person name="Mathe I."/>
        </authorList>
    </citation>
    <scope>NUCLEOTIDE SEQUENCE [LARGE SCALE GENOMIC DNA]</scope>
    <source>
        <strain evidence="2 3">SA-152</strain>
    </source>
</reference>
<keyword evidence="1" id="KW-0472">Membrane</keyword>